<organism evidence="2">
    <name type="scientific">Cladocopium goreaui</name>
    <dbReference type="NCBI Taxonomy" id="2562237"/>
    <lineage>
        <taxon>Eukaryota</taxon>
        <taxon>Sar</taxon>
        <taxon>Alveolata</taxon>
        <taxon>Dinophyceae</taxon>
        <taxon>Suessiales</taxon>
        <taxon>Symbiodiniaceae</taxon>
        <taxon>Cladocopium</taxon>
    </lineage>
</organism>
<sequence>EDVELGLPDIEVSASEAQSAPRKQATKKKRAKRASRPPKKIVAMPPEERDVELGAELDEHEVPGSPVPPSAAEVLAPGPTEPGTVKHVLSSLIAVETAAPQEASKDVHGKDDKIKPKEKTGNEENKQAKQADEKLKPEVPSLMHGKFSTDGRFQEFVYVPTSDYADVNSKSTELFDTILRHWNMQRPQLLIKFQSGFAHPKHLLAREEIAKFREAFKRTGEEPELYKYYNHFDSHLKELREKQKKGEAMDEKEQAKLEEKALNLLNEFLYKSLSDVIVRAAVRNRCWMLVEGGPNGGLLLLKQSAERCSERPVILVLDALRRERFHYATVNKNIPKSSRELGYAYVQKVDELFRMLSSNDEDRKVADKIKQKVIDDMTEKAWKKIVDDEEERAKKKRKRAMLQRSIRKV</sequence>
<protein>
    <submittedName>
        <fullName evidence="2">Uncharacterized protein</fullName>
    </submittedName>
</protein>
<keyword evidence="4" id="KW-1185">Reference proteome</keyword>
<evidence type="ECO:0000256" key="1">
    <source>
        <dbReference type="SAM" id="MobiDB-lite"/>
    </source>
</evidence>
<proteinExistence type="predicted"/>
<name>A0A9P1C4L0_9DINO</name>
<dbReference type="SUPFAM" id="SSF158622">
    <property type="entry name" value="YheA/YmcA-like"/>
    <property type="match status" value="1"/>
</dbReference>
<feature type="non-terminal residue" evidence="2">
    <location>
        <position position="1"/>
    </location>
</feature>
<evidence type="ECO:0000313" key="2">
    <source>
        <dbReference type="EMBL" id="CAI3984688.1"/>
    </source>
</evidence>
<dbReference type="EMBL" id="CAMXCT010000909">
    <property type="protein sequence ID" value="CAI3984688.1"/>
    <property type="molecule type" value="Genomic_DNA"/>
</dbReference>
<feature type="region of interest" description="Disordered" evidence="1">
    <location>
        <begin position="1"/>
        <end position="83"/>
    </location>
</feature>
<evidence type="ECO:0000313" key="3">
    <source>
        <dbReference type="EMBL" id="CAL4772000.1"/>
    </source>
</evidence>
<dbReference type="OrthoDB" id="475362at2759"/>
<feature type="compositionally biased region" description="Basic residues" evidence="1">
    <location>
        <begin position="24"/>
        <end position="39"/>
    </location>
</feature>
<dbReference type="EMBL" id="CAMXCT030000909">
    <property type="protein sequence ID" value="CAL4772000.1"/>
    <property type="molecule type" value="Genomic_DNA"/>
</dbReference>
<dbReference type="Proteomes" id="UP001152797">
    <property type="component" value="Unassembled WGS sequence"/>
</dbReference>
<evidence type="ECO:0000313" key="4">
    <source>
        <dbReference type="Proteomes" id="UP001152797"/>
    </source>
</evidence>
<reference evidence="3 4" key="2">
    <citation type="submission" date="2024-05" db="EMBL/GenBank/DDBJ databases">
        <authorList>
            <person name="Chen Y."/>
            <person name="Shah S."/>
            <person name="Dougan E. K."/>
            <person name="Thang M."/>
            <person name="Chan C."/>
        </authorList>
    </citation>
    <scope>NUCLEOTIDE SEQUENCE [LARGE SCALE GENOMIC DNA]</scope>
</reference>
<dbReference type="EMBL" id="CAMXCT020000909">
    <property type="protein sequence ID" value="CAL1138063.1"/>
    <property type="molecule type" value="Genomic_DNA"/>
</dbReference>
<gene>
    <name evidence="2" type="ORF">C1SCF055_LOCUS12209</name>
</gene>
<dbReference type="InterPro" id="IPR023378">
    <property type="entry name" value="YheA/YmcA-like_dom_sf"/>
</dbReference>
<comment type="caution">
    <text evidence="2">The sequence shown here is derived from an EMBL/GenBank/DDBJ whole genome shotgun (WGS) entry which is preliminary data.</text>
</comment>
<feature type="compositionally biased region" description="Basic and acidic residues" evidence="1">
    <location>
        <begin position="103"/>
        <end position="133"/>
    </location>
</feature>
<dbReference type="AlphaFoldDB" id="A0A9P1C4L0"/>
<feature type="region of interest" description="Disordered" evidence="1">
    <location>
        <begin position="97"/>
        <end position="133"/>
    </location>
</feature>
<accession>A0A9P1C4L0</accession>
<reference evidence="2" key="1">
    <citation type="submission" date="2022-10" db="EMBL/GenBank/DDBJ databases">
        <authorList>
            <person name="Chen Y."/>
            <person name="Dougan E. K."/>
            <person name="Chan C."/>
            <person name="Rhodes N."/>
            <person name="Thang M."/>
        </authorList>
    </citation>
    <scope>NUCLEOTIDE SEQUENCE</scope>
</reference>